<proteinExistence type="predicted"/>
<dbReference type="AlphaFoldDB" id="A0A0F9CRW6"/>
<evidence type="ECO:0000313" key="1">
    <source>
        <dbReference type="EMBL" id="KKL08371.1"/>
    </source>
</evidence>
<organism evidence="1">
    <name type="scientific">marine sediment metagenome</name>
    <dbReference type="NCBI Taxonomy" id="412755"/>
    <lineage>
        <taxon>unclassified sequences</taxon>
        <taxon>metagenomes</taxon>
        <taxon>ecological metagenomes</taxon>
    </lineage>
</organism>
<name>A0A0F9CRW6_9ZZZZ</name>
<comment type="caution">
    <text evidence="1">The sequence shown here is derived from an EMBL/GenBank/DDBJ whole genome shotgun (WGS) entry which is preliminary data.</text>
</comment>
<protein>
    <submittedName>
        <fullName evidence="1">Uncharacterized protein</fullName>
    </submittedName>
</protein>
<sequence>MAVPVSVLLELGKFAFDQYQIFRAQGKNEMTDAEWAEYEIGIQTRRKAAWDRFEAAKPPE</sequence>
<dbReference type="EMBL" id="LAZR01042903">
    <property type="protein sequence ID" value="KKL08371.1"/>
    <property type="molecule type" value="Genomic_DNA"/>
</dbReference>
<accession>A0A0F9CRW6</accession>
<gene>
    <name evidence="1" type="ORF">LCGC14_2576520</name>
</gene>
<reference evidence="1" key="1">
    <citation type="journal article" date="2015" name="Nature">
        <title>Complex archaea that bridge the gap between prokaryotes and eukaryotes.</title>
        <authorList>
            <person name="Spang A."/>
            <person name="Saw J.H."/>
            <person name="Jorgensen S.L."/>
            <person name="Zaremba-Niedzwiedzka K."/>
            <person name="Martijn J."/>
            <person name="Lind A.E."/>
            <person name="van Eijk R."/>
            <person name="Schleper C."/>
            <person name="Guy L."/>
            <person name="Ettema T.J."/>
        </authorList>
    </citation>
    <scope>NUCLEOTIDE SEQUENCE</scope>
</reference>